<sequence length="100" mass="11745">MAIVKQRDTMKKSAKRMVKNTISMKEKKEEMKLLDGAEEIAEQEPYRKKLNKCKQECTMKQKQRKNIRNEVGKEIWNLSKISLGSISEVHRIRIPVSIKT</sequence>
<evidence type="ECO:0000313" key="3">
    <source>
        <dbReference type="Proteomes" id="UP000499080"/>
    </source>
</evidence>
<organism evidence="2 3">
    <name type="scientific">Araneus ventricosus</name>
    <name type="common">Orbweaver spider</name>
    <name type="synonym">Epeira ventricosa</name>
    <dbReference type="NCBI Taxonomy" id="182803"/>
    <lineage>
        <taxon>Eukaryota</taxon>
        <taxon>Metazoa</taxon>
        <taxon>Ecdysozoa</taxon>
        <taxon>Arthropoda</taxon>
        <taxon>Chelicerata</taxon>
        <taxon>Arachnida</taxon>
        <taxon>Araneae</taxon>
        <taxon>Araneomorphae</taxon>
        <taxon>Entelegynae</taxon>
        <taxon>Araneoidea</taxon>
        <taxon>Araneidae</taxon>
        <taxon>Araneus</taxon>
    </lineage>
</organism>
<accession>A0A4Y2LRE9</accession>
<keyword evidence="1" id="KW-0175">Coiled coil</keyword>
<dbReference type="EMBL" id="BGPR01006218">
    <property type="protein sequence ID" value="GBN17049.1"/>
    <property type="molecule type" value="Genomic_DNA"/>
</dbReference>
<comment type="caution">
    <text evidence="2">The sequence shown here is derived from an EMBL/GenBank/DDBJ whole genome shotgun (WGS) entry which is preliminary data.</text>
</comment>
<name>A0A4Y2LRE9_ARAVE</name>
<keyword evidence="3" id="KW-1185">Reference proteome</keyword>
<protein>
    <submittedName>
        <fullName evidence="2">Uncharacterized protein</fullName>
    </submittedName>
</protein>
<dbReference type="Proteomes" id="UP000499080">
    <property type="component" value="Unassembled WGS sequence"/>
</dbReference>
<gene>
    <name evidence="2" type="ORF">AVEN_63796_1</name>
</gene>
<evidence type="ECO:0000256" key="1">
    <source>
        <dbReference type="SAM" id="Coils"/>
    </source>
</evidence>
<dbReference type="AlphaFoldDB" id="A0A4Y2LRE9"/>
<proteinExistence type="predicted"/>
<reference evidence="2 3" key="1">
    <citation type="journal article" date="2019" name="Sci. Rep.">
        <title>Orb-weaving spider Araneus ventricosus genome elucidates the spidroin gene catalogue.</title>
        <authorList>
            <person name="Kono N."/>
            <person name="Nakamura H."/>
            <person name="Ohtoshi R."/>
            <person name="Moran D.A.P."/>
            <person name="Shinohara A."/>
            <person name="Yoshida Y."/>
            <person name="Fujiwara M."/>
            <person name="Mori M."/>
            <person name="Tomita M."/>
            <person name="Arakawa K."/>
        </authorList>
    </citation>
    <scope>NUCLEOTIDE SEQUENCE [LARGE SCALE GENOMIC DNA]</scope>
</reference>
<evidence type="ECO:0000313" key="2">
    <source>
        <dbReference type="EMBL" id="GBN17049.1"/>
    </source>
</evidence>
<feature type="coiled-coil region" evidence="1">
    <location>
        <begin position="24"/>
        <end position="70"/>
    </location>
</feature>